<proteinExistence type="predicted"/>
<sequence>MTCVPLRGVGAGLMRLLCGTAEGRGNRISRKPTARRNPRHWAVRAGVVHNPRLIHSL</sequence>
<protein>
    <submittedName>
        <fullName evidence="1">Uncharacterized protein</fullName>
    </submittedName>
</protein>
<evidence type="ECO:0000313" key="1">
    <source>
        <dbReference type="EMBL" id="GAA1080535.1"/>
    </source>
</evidence>
<name>A0ABN1TFG0_9ACTN</name>
<dbReference type="EMBL" id="BAAALF010000861">
    <property type="protein sequence ID" value="GAA1080535.1"/>
    <property type="molecule type" value="Genomic_DNA"/>
</dbReference>
<reference evidence="1 2" key="1">
    <citation type="journal article" date="2019" name="Int. J. Syst. Evol. Microbiol.">
        <title>The Global Catalogue of Microorganisms (GCM) 10K type strain sequencing project: providing services to taxonomists for standard genome sequencing and annotation.</title>
        <authorList>
            <consortium name="The Broad Institute Genomics Platform"/>
            <consortium name="The Broad Institute Genome Sequencing Center for Infectious Disease"/>
            <person name="Wu L."/>
            <person name="Ma J."/>
        </authorList>
    </citation>
    <scope>NUCLEOTIDE SEQUENCE [LARGE SCALE GENOMIC DNA]</scope>
    <source>
        <strain evidence="1 2">JCM 13004</strain>
    </source>
</reference>
<keyword evidence="2" id="KW-1185">Reference proteome</keyword>
<accession>A0ABN1TFG0</accession>
<gene>
    <name evidence="1" type="ORF">GCM10009665_80260</name>
</gene>
<comment type="caution">
    <text evidence="1">The sequence shown here is derived from an EMBL/GenBank/DDBJ whole genome shotgun (WGS) entry which is preliminary data.</text>
</comment>
<evidence type="ECO:0000313" key="2">
    <source>
        <dbReference type="Proteomes" id="UP001500037"/>
    </source>
</evidence>
<organism evidence="1 2">
    <name type="scientific">Kitasatospora nipponensis</name>
    <dbReference type="NCBI Taxonomy" id="258049"/>
    <lineage>
        <taxon>Bacteria</taxon>
        <taxon>Bacillati</taxon>
        <taxon>Actinomycetota</taxon>
        <taxon>Actinomycetes</taxon>
        <taxon>Kitasatosporales</taxon>
        <taxon>Streptomycetaceae</taxon>
        <taxon>Kitasatospora</taxon>
    </lineage>
</organism>
<dbReference type="Proteomes" id="UP001500037">
    <property type="component" value="Unassembled WGS sequence"/>
</dbReference>